<reference evidence="3 4" key="1">
    <citation type="submission" date="2024-12" db="EMBL/GenBank/DDBJ databases">
        <title>C001-4G Acinetobacter sp. assembled genome.</title>
        <authorList>
            <person name="D'Arcy K."/>
            <person name="Kingdon A.D.H."/>
            <person name="Breen A."/>
            <person name="Mckeown C."/>
            <person name="Allman E."/>
            <person name="Sharma P."/>
            <person name="Mcleman A."/>
            <person name="Roberts A.P."/>
        </authorList>
    </citation>
    <scope>NUCLEOTIDE SEQUENCE [LARGE SCALE GENOMIC DNA]</scope>
    <source>
        <strain evidence="3 4">C1-4G</strain>
    </source>
</reference>
<dbReference type="NCBIfam" id="TIGR02675">
    <property type="entry name" value="tape_meas_nterm"/>
    <property type="match status" value="1"/>
</dbReference>
<feature type="domain" description="Tape measure protein N-terminal" evidence="2">
    <location>
        <begin position="268"/>
        <end position="458"/>
    </location>
</feature>
<dbReference type="EMBL" id="JBJXCW010000008">
    <property type="protein sequence ID" value="MFN0297747.1"/>
    <property type="molecule type" value="Genomic_DNA"/>
</dbReference>
<evidence type="ECO:0000256" key="1">
    <source>
        <dbReference type="SAM" id="Coils"/>
    </source>
</evidence>
<dbReference type="RefSeq" id="WP_409140308.1">
    <property type="nucleotide sequence ID" value="NZ_JBJXCW010000008.1"/>
</dbReference>
<proteinExistence type="predicted"/>
<sequence length="1234" mass="131999">MSGKELTFKLVMEADSKSFVTNVKQSEDVTKAVIAVIKEEAEKLKATSTETAKEVGKIVPDDLQKKADQAKNKLEEVSQAAGGLEGQAVQAGNKIDSLGVELQEAATQANKAGLEISNVVPSGTSELADKLTRSLDSATEIIKDAGDNAKSTANNFNDFGNKSHNALDQLKSDLVVAKQNLESFSKTNAAPADIEKAKAQVDQLEKEVQQADQAFNNFQGEVGKANTSLKNTDTAAQTAQKGINGAKFAVTALIGAMGGIGIGLGLQELAQAADTYTNLSARINIATKDGGDFKSAMAGVHQVALMTNTSLDATGSLFTRLNAVGKEMGMTQQNTLDLTKTINQAIQTSGGSAESSEAAITQLLQAMQGGVLRGEEFNSIMENGFGVAEALAKGLGVTTGELRKMAENGELSAERVYKALLSQKDAVQQTYNDFPLTVSNALQKIATSWQILIGEVDQANGASATAAQWLSTLADNMMLLKPILDDIGNGFSRFGEYYSNIYDQATIASLKATLVSVYDTIKTLFNTVLEVGEAFHSVFSDALSNILSFTDGLYPAGEQVSGYKKFIDLLNIALGFLSDGFKTIGIGVNLFTGTLYGLLAVWYELKATLSWGDIKKQAISDMEEMRAKSQEFFDKGFESANKFKSKMLENIDELGKTEQQKNQERIVENQKTLEQLKAQEESHKASYKALNNERIQAEQQLYEARKSGNQAAVDLALKGLTEVDGKEKAYQAESQKITDAKIQAAQIVANAMIQSADAAGIAQLKVLNAQLAAQGLQAEFDNTGKVVVKAMDQAATGVTNLNNKLATGRKGAEALGLDLDVAFNRISEGFGSKKKNLDDFVNSLELMGIKGKQAGEVTYQAWLKWLETAKSQAEIDLAKARLKDFGNQGQISTSQVEQGLIAIKLQAQKLPDDIDPVTEAFKRLGIETKANLKLAAQQALMDYITIRDSGKATAEGVQKAYEKAAQSAAASGDAGVIAATNAANAGRNLEIQIDDTGKASVKAMDEWTKSNDRVRDSAHGIGDGYRNAGRVAREEAKSSEQAWQEAVNAASKQFDAEMKRQGESLSNGIYNYDSYSKDDVLSQLKSKGYSDDEANKLAGTIWSKAMAADRAAKEEGLGKGGNPAMKALINQEFDAAAAKGLTTQHGTNKINDLLRQMTASNLISTGPSTKPVDVNSLAPNVSTPTPVTTTTDVSKTVKYEFNSGGKAVTLYGSPSDGDAMEDLLREFEMLKKGM</sequence>
<evidence type="ECO:0000313" key="4">
    <source>
        <dbReference type="Proteomes" id="UP001632339"/>
    </source>
</evidence>
<keyword evidence="4" id="KW-1185">Reference proteome</keyword>
<dbReference type="InterPro" id="IPR013491">
    <property type="entry name" value="Tape_meas_N"/>
</dbReference>
<accession>A0ABW9JVG1</accession>
<name>A0ABW9JVG1_9GAMM</name>
<organism evidence="3 4">
    <name type="scientific">Acinetobacter albensis</name>
    <dbReference type="NCBI Taxonomy" id="1673609"/>
    <lineage>
        <taxon>Bacteria</taxon>
        <taxon>Pseudomonadati</taxon>
        <taxon>Pseudomonadota</taxon>
        <taxon>Gammaproteobacteria</taxon>
        <taxon>Moraxellales</taxon>
        <taxon>Moraxellaceae</taxon>
        <taxon>Acinetobacter</taxon>
    </lineage>
</organism>
<feature type="coiled-coil region" evidence="1">
    <location>
        <begin position="167"/>
        <end position="221"/>
    </location>
</feature>
<dbReference type="Pfam" id="PF20155">
    <property type="entry name" value="TMP_3"/>
    <property type="match status" value="1"/>
</dbReference>
<comment type="caution">
    <text evidence="3">The sequence shown here is derived from an EMBL/GenBank/DDBJ whole genome shotgun (WGS) entry which is preliminary data.</text>
</comment>
<feature type="coiled-coil region" evidence="1">
    <location>
        <begin position="659"/>
        <end position="707"/>
    </location>
</feature>
<evidence type="ECO:0000313" key="3">
    <source>
        <dbReference type="EMBL" id="MFN0297747.1"/>
    </source>
</evidence>
<gene>
    <name evidence="3" type="ORF">ACKVE0_09470</name>
</gene>
<protein>
    <submittedName>
        <fullName evidence="3">Tape measure protein</fullName>
    </submittedName>
</protein>
<keyword evidence="1" id="KW-0175">Coiled coil</keyword>
<evidence type="ECO:0000259" key="2">
    <source>
        <dbReference type="Pfam" id="PF20155"/>
    </source>
</evidence>
<dbReference type="Proteomes" id="UP001632339">
    <property type="component" value="Unassembled WGS sequence"/>
</dbReference>